<organism evidence="2 3">
    <name type="scientific">Lachancea meyersii CBS 8951</name>
    <dbReference type="NCBI Taxonomy" id="1266667"/>
    <lineage>
        <taxon>Eukaryota</taxon>
        <taxon>Fungi</taxon>
        <taxon>Dikarya</taxon>
        <taxon>Ascomycota</taxon>
        <taxon>Saccharomycotina</taxon>
        <taxon>Saccharomycetes</taxon>
        <taxon>Saccharomycetales</taxon>
        <taxon>Saccharomycetaceae</taxon>
        <taxon>Lachancea</taxon>
    </lineage>
</organism>
<dbReference type="AlphaFoldDB" id="A0A1G4IWB3"/>
<evidence type="ECO:0000313" key="3">
    <source>
        <dbReference type="Proteomes" id="UP000191144"/>
    </source>
</evidence>
<reference evidence="3" key="1">
    <citation type="submission" date="2016-03" db="EMBL/GenBank/DDBJ databases">
        <authorList>
            <person name="Devillers Hugo."/>
        </authorList>
    </citation>
    <scope>NUCLEOTIDE SEQUENCE [LARGE SCALE GENOMIC DNA]</scope>
</reference>
<dbReference type="InterPro" id="IPR053092">
    <property type="entry name" value="Mitochondrial_unc_protein"/>
</dbReference>
<keyword evidence="3" id="KW-1185">Reference proteome</keyword>
<dbReference type="EMBL" id="LT598478">
    <property type="protein sequence ID" value="SCU81380.1"/>
    <property type="molecule type" value="Genomic_DNA"/>
</dbReference>
<sequence length="117" mass="13100">MSSNILSVFNPPPQRELSEEETKDCIPCQIMSTMFSLGFGGYLASGKPFEYSEKERKRGISAEKFQELNPKWWRTSLRGIGGALIVFGIIRGTEKWLWNVEKPNNSSSSSSSSSSDK</sequence>
<accession>A0A1G4IWB3</accession>
<protein>
    <submittedName>
        <fullName evidence="2">LAME_0B06810g1_1</fullName>
    </submittedName>
</protein>
<evidence type="ECO:0000256" key="1">
    <source>
        <dbReference type="SAM" id="MobiDB-lite"/>
    </source>
</evidence>
<dbReference type="OrthoDB" id="4083608at2759"/>
<dbReference type="Proteomes" id="UP000191144">
    <property type="component" value="Chromosome B"/>
</dbReference>
<dbReference type="PANTHER" id="PTHR28048">
    <property type="entry name" value="ACR195WP"/>
    <property type="match status" value="1"/>
</dbReference>
<proteinExistence type="predicted"/>
<name>A0A1G4IWB3_9SACH</name>
<feature type="region of interest" description="Disordered" evidence="1">
    <location>
        <begin position="1"/>
        <end position="22"/>
    </location>
</feature>
<evidence type="ECO:0000313" key="2">
    <source>
        <dbReference type="EMBL" id="SCU81380.1"/>
    </source>
</evidence>
<dbReference type="PANTHER" id="PTHR28048:SF1">
    <property type="entry name" value="ACR195WP"/>
    <property type="match status" value="1"/>
</dbReference>
<gene>
    <name evidence="2" type="ORF">LAME_0B06810G</name>
</gene>